<dbReference type="InterPro" id="IPR009027">
    <property type="entry name" value="Ribosomal_bL9/RNase_H1_N"/>
</dbReference>
<keyword evidence="2 7" id="KW-0699">rRNA-binding</keyword>
<comment type="function">
    <text evidence="7">Binds to the 23S rRNA.</text>
</comment>
<evidence type="ECO:0000256" key="1">
    <source>
        <dbReference type="ARBA" id="ARBA00010605"/>
    </source>
</evidence>
<evidence type="ECO:0000313" key="11">
    <source>
        <dbReference type="Proteomes" id="UP000727506"/>
    </source>
</evidence>
<protein>
    <recommendedName>
        <fullName evidence="6 7">Large ribosomal subunit protein bL9</fullName>
    </recommendedName>
</protein>
<reference evidence="10" key="1">
    <citation type="submission" date="2021-02" db="EMBL/GenBank/DDBJ databases">
        <title>Infant gut strain persistence is associated with maternal origin, phylogeny, and functional potential including surface adhesion and iron acquisition.</title>
        <authorList>
            <person name="Lou Y.C."/>
        </authorList>
    </citation>
    <scope>NUCLEOTIDE SEQUENCE</scope>
    <source>
        <strain evidence="10">L2_039_000G1_dasL2_039_000G1_concoct_11</strain>
    </source>
</reference>
<dbReference type="HAMAP" id="MF_00503">
    <property type="entry name" value="Ribosomal_bL9"/>
    <property type="match status" value="1"/>
</dbReference>
<dbReference type="InterPro" id="IPR020594">
    <property type="entry name" value="Ribosomal_bL9_bac/chp"/>
</dbReference>
<dbReference type="SUPFAM" id="SSF55658">
    <property type="entry name" value="L9 N-domain-like"/>
    <property type="match status" value="1"/>
</dbReference>
<dbReference type="AlphaFoldDB" id="A0A943UWW0"/>
<feature type="coiled-coil region" evidence="8">
    <location>
        <begin position="147"/>
        <end position="174"/>
    </location>
</feature>
<keyword evidence="8" id="KW-0175">Coiled coil</keyword>
<comment type="similarity">
    <text evidence="1 7">Belongs to the bacterial ribosomal protein bL9 family.</text>
</comment>
<dbReference type="GO" id="GO:0005840">
    <property type="term" value="C:ribosome"/>
    <property type="evidence" value="ECO:0007669"/>
    <property type="project" value="UniProtKB-KW"/>
</dbReference>
<keyword evidence="5 7" id="KW-0687">Ribonucleoprotein</keyword>
<gene>
    <name evidence="7 10" type="primary">rplI</name>
    <name evidence="10" type="ORF">KH142_01835</name>
</gene>
<dbReference type="InterPro" id="IPR036791">
    <property type="entry name" value="Ribosomal_bL9_C_sf"/>
</dbReference>
<dbReference type="Gene3D" id="3.40.5.10">
    <property type="entry name" value="Ribosomal protein L9, N-terminal domain"/>
    <property type="match status" value="1"/>
</dbReference>
<organism evidence="10 11">
    <name type="scientific">Slackia piriformis</name>
    <dbReference type="NCBI Taxonomy" id="626934"/>
    <lineage>
        <taxon>Bacteria</taxon>
        <taxon>Bacillati</taxon>
        <taxon>Actinomycetota</taxon>
        <taxon>Coriobacteriia</taxon>
        <taxon>Eggerthellales</taxon>
        <taxon>Eggerthellaceae</taxon>
        <taxon>Slackia</taxon>
    </lineage>
</organism>
<evidence type="ECO:0000256" key="4">
    <source>
        <dbReference type="ARBA" id="ARBA00022980"/>
    </source>
</evidence>
<comment type="caution">
    <text evidence="10">The sequence shown here is derived from an EMBL/GenBank/DDBJ whole genome shotgun (WGS) entry which is preliminary data.</text>
</comment>
<dbReference type="GO" id="GO:0019843">
    <property type="term" value="F:rRNA binding"/>
    <property type="evidence" value="ECO:0007669"/>
    <property type="project" value="UniProtKB-UniRule"/>
</dbReference>
<dbReference type="EMBL" id="JAGZSV010000017">
    <property type="protein sequence ID" value="MBS6940223.1"/>
    <property type="molecule type" value="Genomic_DNA"/>
</dbReference>
<feature type="domain" description="Ribosomal protein L9" evidence="9">
    <location>
        <begin position="13"/>
        <end position="40"/>
    </location>
</feature>
<evidence type="ECO:0000256" key="3">
    <source>
        <dbReference type="ARBA" id="ARBA00022884"/>
    </source>
</evidence>
<dbReference type="SUPFAM" id="SSF55653">
    <property type="entry name" value="Ribosomal protein L9 C-domain"/>
    <property type="match status" value="1"/>
</dbReference>
<evidence type="ECO:0000256" key="7">
    <source>
        <dbReference type="HAMAP-Rule" id="MF_00503"/>
    </source>
</evidence>
<dbReference type="GO" id="GO:0006412">
    <property type="term" value="P:translation"/>
    <property type="evidence" value="ECO:0007669"/>
    <property type="project" value="UniProtKB-UniRule"/>
</dbReference>
<dbReference type="Gene3D" id="3.10.430.100">
    <property type="entry name" value="Ribosomal protein L9, C-terminal domain"/>
    <property type="match status" value="1"/>
</dbReference>
<dbReference type="Pfam" id="PF01281">
    <property type="entry name" value="Ribosomal_L9_N"/>
    <property type="match status" value="1"/>
</dbReference>
<name>A0A943UWW0_9ACTN</name>
<dbReference type="NCBIfam" id="TIGR00158">
    <property type="entry name" value="L9"/>
    <property type="match status" value="1"/>
</dbReference>
<dbReference type="Pfam" id="PF03948">
    <property type="entry name" value="Ribosomal_L9_C"/>
    <property type="match status" value="1"/>
</dbReference>
<dbReference type="InterPro" id="IPR000244">
    <property type="entry name" value="Ribosomal_bL9"/>
</dbReference>
<evidence type="ECO:0000313" key="10">
    <source>
        <dbReference type="EMBL" id="MBS6940223.1"/>
    </source>
</evidence>
<dbReference type="PANTHER" id="PTHR21368">
    <property type="entry name" value="50S RIBOSOMAL PROTEIN L9"/>
    <property type="match status" value="1"/>
</dbReference>
<evidence type="ECO:0000256" key="6">
    <source>
        <dbReference type="ARBA" id="ARBA00035292"/>
    </source>
</evidence>
<keyword evidence="3 7" id="KW-0694">RNA-binding</keyword>
<dbReference type="InterPro" id="IPR020070">
    <property type="entry name" value="Ribosomal_bL9_N"/>
</dbReference>
<dbReference type="Proteomes" id="UP000727506">
    <property type="component" value="Unassembled WGS sequence"/>
</dbReference>
<evidence type="ECO:0000256" key="8">
    <source>
        <dbReference type="SAM" id="Coils"/>
    </source>
</evidence>
<dbReference type="GO" id="GO:0003735">
    <property type="term" value="F:structural constituent of ribosome"/>
    <property type="evidence" value="ECO:0007669"/>
    <property type="project" value="InterPro"/>
</dbReference>
<dbReference type="InterPro" id="IPR036935">
    <property type="entry name" value="Ribosomal_bL9_N_sf"/>
</dbReference>
<dbReference type="PROSITE" id="PS00651">
    <property type="entry name" value="RIBOSOMAL_L9"/>
    <property type="match status" value="1"/>
</dbReference>
<accession>A0A943UWW0</accession>
<evidence type="ECO:0000256" key="5">
    <source>
        <dbReference type="ARBA" id="ARBA00023274"/>
    </source>
</evidence>
<dbReference type="GO" id="GO:1990904">
    <property type="term" value="C:ribonucleoprotein complex"/>
    <property type="evidence" value="ECO:0007669"/>
    <property type="project" value="UniProtKB-KW"/>
</dbReference>
<keyword evidence="4 7" id="KW-0689">Ribosomal protein</keyword>
<evidence type="ECO:0000256" key="2">
    <source>
        <dbReference type="ARBA" id="ARBA00022730"/>
    </source>
</evidence>
<proteinExistence type="inferred from homology"/>
<evidence type="ECO:0000259" key="9">
    <source>
        <dbReference type="PROSITE" id="PS00651"/>
    </source>
</evidence>
<sequence length="176" mass="19012">MKVILLTELKGKGGEGDVVEVARGFFNNYLGPQKMAILATKGNLKQLEQRKGNIAKREEQRIADANALKASLEGKKILVEVKVGEEGVLFGSVTAAMIADAVKNELGIEIDRKRLELKKAIKTAGEHVVALSIYRDIKVDLNLVVGEAVAEEAAEEVEEVVETAEEAVEATEEAAE</sequence>
<dbReference type="InterPro" id="IPR020069">
    <property type="entry name" value="Ribosomal_bL9_C"/>
</dbReference>